<evidence type="ECO:0000313" key="1">
    <source>
        <dbReference type="EMBL" id="TYG78376.1"/>
    </source>
</evidence>
<organism evidence="1 2">
    <name type="scientific">Gossypium darwinii</name>
    <name type="common">Darwin's cotton</name>
    <name type="synonym">Gossypium barbadense var. darwinii</name>
    <dbReference type="NCBI Taxonomy" id="34276"/>
    <lineage>
        <taxon>Eukaryota</taxon>
        <taxon>Viridiplantae</taxon>
        <taxon>Streptophyta</taxon>
        <taxon>Embryophyta</taxon>
        <taxon>Tracheophyta</taxon>
        <taxon>Spermatophyta</taxon>
        <taxon>Magnoliopsida</taxon>
        <taxon>eudicotyledons</taxon>
        <taxon>Gunneridae</taxon>
        <taxon>Pentapetalae</taxon>
        <taxon>rosids</taxon>
        <taxon>malvids</taxon>
        <taxon>Malvales</taxon>
        <taxon>Malvaceae</taxon>
        <taxon>Malvoideae</taxon>
        <taxon>Gossypium</taxon>
    </lineage>
</organism>
<dbReference type="EMBL" id="CM017702">
    <property type="protein sequence ID" value="TYG78376.1"/>
    <property type="molecule type" value="Genomic_DNA"/>
</dbReference>
<evidence type="ECO:0008006" key="3">
    <source>
        <dbReference type="Google" id="ProtNLM"/>
    </source>
</evidence>
<dbReference type="AlphaFoldDB" id="A0A5D2DDL0"/>
<name>A0A5D2DDL0_GOSDA</name>
<proteinExistence type="predicted"/>
<sequence>MQLSLPIAFVERWTSKTLNFYFPSDEVTTTLKNVAIILIPPIESVVVTSVTQYDWWNADDR</sequence>
<accession>A0A5D2DDL0</accession>
<protein>
    <recommendedName>
        <fullName evidence="3">Aminotransferase-like plant mobile domain-containing protein</fullName>
    </recommendedName>
</protein>
<evidence type="ECO:0000313" key="2">
    <source>
        <dbReference type="Proteomes" id="UP000323506"/>
    </source>
</evidence>
<gene>
    <name evidence="1" type="ORF">ES288_D02G054000v1</name>
</gene>
<reference evidence="1 2" key="1">
    <citation type="submission" date="2019-06" db="EMBL/GenBank/DDBJ databases">
        <title>WGS assembly of Gossypium darwinii.</title>
        <authorList>
            <person name="Chen Z.J."/>
            <person name="Sreedasyam A."/>
            <person name="Ando A."/>
            <person name="Song Q."/>
            <person name="De L."/>
            <person name="Hulse-Kemp A."/>
            <person name="Ding M."/>
            <person name="Ye W."/>
            <person name="Kirkbride R."/>
            <person name="Jenkins J."/>
            <person name="Plott C."/>
            <person name="Lovell J."/>
            <person name="Lin Y.-M."/>
            <person name="Vaughn R."/>
            <person name="Liu B."/>
            <person name="Li W."/>
            <person name="Simpson S."/>
            <person name="Scheffler B."/>
            <person name="Saski C."/>
            <person name="Grover C."/>
            <person name="Hu G."/>
            <person name="Conover J."/>
            <person name="Carlson J."/>
            <person name="Shu S."/>
            <person name="Boston L."/>
            <person name="Williams M."/>
            <person name="Peterson D."/>
            <person name="Mcgee K."/>
            <person name="Jones D."/>
            <person name="Wendel J."/>
            <person name="Stelly D."/>
            <person name="Grimwood J."/>
            <person name="Schmutz J."/>
        </authorList>
    </citation>
    <scope>NUCLEOTIDE SEQUENCE [LARGE SCALE GENOMIC DNA]</scope>
    <source>
        <strain evidence="1">1808015.09</strain>
    </source>
</reference>
<keyword evidence="2" id="KW-1185">Reference proteome</keyword>
<dbReference type="Proteomes" id="UP000323506">
    <property type="component" value="Chromosome D02"/>
</dbReference>